<dbReference type="InterPro" id="IPR012902">
    <property type="entry name" value="N_methyl_site"/>
</dbReference>
<keyword evidence="1" id="KW-0812">Transmembrane</keyword>
<evidence type="ECO:0008006" key="4">
    <source>
        <dbReference type="Google" id="ProtNLM"/>
    </source>
</evidence>
<dbReference type="NCBIfam" id="TIGR02532">
    <property type="entry name" value="IV_pilin_GFxxxE"/>
    <property type="match status" value="1"/>
</dbReference>
<feature type="transmembrane region" description="Helical" evidence="1">
    <location>
        <begin position="12"/>
        <end position="33"/>
    </location>
</feature>
<organism evidence="2 3">
    <name type="scientific">Peptoniphilus indolicus</name>
    <dbReference type="NCBI Taxonomy" id="33030"/>
    <lineage>
        <taxon>Bacteria</taxon>
        <taxon>Bacillati</taxon>
        <taxon>Bacillota</taxon>
        <taxon>Tissierellia</taxon>
        <taxon>Tissierellales</taxon>
        <taxon>Peptoniphilaceae</taxon>
        <taxon>Peptoniphilus</taxon>
    </lineage>
</organism>
<evidence type="ECO:0000313" key="2">
    <source>
        <dbReference type="EMBL" id="SUB76185.1"/>
    </source>
</evidence>
<dbReference type="SUPFAM" id="SSF54523">
    <property type="entry name" value="Pili subunits"/>
    <property type="match status" value="1"/>
</dbReference>
<name>A0A379DF45_9FIRM</name>
<sequence length="108" mass="12191">MENKKGYTLIELVIAIGIVLILGTSIVSAYINLNRSRVSIYEIQDVSNKLQNAMENAIVSIKNSNSNVEYEDVNVELEKVSDDLFEVRVSFGEKYELKKLVKKGVYSD</sequence>
<dbReference type="PROSITE" id="PS00409">
    <property type="entry name" value="PROKAR_NTER_METHYL"/>
    <property type="match status" value="1"/>
</dbReference>
<dbReference type="AlphaFoldDB" id="A0A379DF45"/>
<evidence type="ECO:0000256" key="1">
    <source>
        <dbReference type="SAM" id="Phobius"/>
    </source>
</evidence>
<dbReference type="InterPro" id="IPR045584">
    <property type="entry name" value="Pilin-like"/>
</dbReference>
<keyword evidence="1" id="KW-0472">Membrane</keyword>
<proteinExistence type="predicted"/>
<protein>
    <recommendedName>
        <fullName evidence="4">Tfp pilus assembly protein PilV</fullName>
    </recommendedName>
</protein>
<dbReference type="Pfam" id="PF07963">
    <property type="entry name" value="N_methyl"/>
    <property type="match status" value="1"/>
</dbReference>
<keyword evidence="1" id="KW-1133">Transmembrane helix</keyword>
<gene>
    <name evidence="2" type="ORF">NCTC11088_01998</name>
</gene>
<evidence type="ECO:0000313" key="3">
    <source>
        <dbReference type="Proteomes" id="UP000254777"/>
    </source>
</evidence>
<dbReference type="RefSeq" id="WP_004823314.1">
    <property type="nucleotide sequence ID" value="NZ_UGTH01000001.1"/>
</dbReference>
<dbReference type="Proteomes" id="UP000254777">
    <property type="component" value="Unassembled WGS sequence"/>
</dbReference>
<dbReference type="EMBL" id="UGTH01000001">
    <property type="protein sequence ID" value="SUB76185.1"/>
    <property type="molecule type" value="Genomic_DNA"/>
</dbReference>
<accession>A0A379DF45</accession>
<reference evidence="2 3" key="1">
    <citation type="submission" date="2018-06" db="EMBL/GenBank/DDBJ databases">
        <authorList>
            <consortium name="Pathogen Informatics"/>
            <person name="Doyle S."/>
        </authorList>
    </citation>
    <scope>NUCLEOTIDE SEQUENCE [LARGE SCALE GENOMIC DNA]</scope>
    <source>
        <strain evidence="2 3">NCTC11088</strain>
    </source>
</reference>